<gene>
    <name evidence="2" type="ORF">R1flu_002783</name>
</gene>
<accession>A0ABD1Y7B8</accession>
<feature type="transmembrane region" description="Helical" evidence="1">
    <location>
        <begin position="154"/>
        <end position="181"/>
    </location>
</feature>
<dbReference type="Proteomes" id="UP001605036">
    <property type="component" value="Unassembled WGS sequence"/>
</dbReference>
<comment type="caution">
    <text evidence="2">The sequence shown here is derived from an EMBL/GenBank/DDBJ whole genome shotgun (WGS) entry which is preliminary data.</text>
</comment>
<name>A0ABD1Y7B8_9MARC</name>
<dbReference type="PANTHER" id="PTHR35508:SF1">
    <property type="entry name" value="VOLTAGE-DEPENDENT L-TYPE CALCIUM CHANNEL SUBUNIT"/>
    <property type="match status" value="1"/>
</dbReference>
<proteinExistence type="predicted"/>
<feature type="transmembrane region" description="Helical" evidence="1">
    <location>
        <begin position="120"/>
        <end position="147"/>
    </location>
</feature>
<keyword evidence="1" id="KW-0812">Transmembrane</keyword>
<dbReference type="AlphaFoldDB" id="A0ABD1Y7B8"/>
<evidence type="ECO:0000256" key="1">
    <source>
        <dbReference type="SAM" id="Phobius"/>
    </source>
</evidence>
<organism evidence="2 3">
    <name type="scientific">Riccia fluitans</name>
    <dbReference type="NCBI Taxonomy" id="41844"/>
    <lineage>
        <taxon>Eukaryota</taxon>
        <taxon>Viridiplantae</taxon>
        <taxon>Streptophyta</taxon>
        <taxon>Embryophyta</taxon>
        <taxon>Marchantiophyta</taxon>
        <taxon>Marchantiopsida</taxon>
        <taxon>Marchantiidae</taxon>
        <taxon>Marchantiales</taxon>
        <taxon>Ricciaceae</taxon>
        <taxon>Riccia</taxon>
    </lineage>
</organism>
<dbReference type="PANTHER" id="PTHR35508">
    <property type="entry name" value="VOLTAGE-DEPENDENT L-TYPE CALCIUM CHANNEL SUBUNIT"/>
    <property type="match status" value="1"/>
</dbReference>
<keyword evidence="3" id="KW-1185">Reference proteome</keyword>
<feature type="transmembrane region" description="Helical" evidence="1">
    <location>
        <begin position="89"/>
        <end position="114"/>
    </location>
</feature>
<keyword evidence="1" id="KW-1133">Transmembrane helix</keyword>
<reference evidence="2 3" key="1">
    <citation type="submission" date="2024-09" db="EMBL/GenBank/DDBJ databases">
        <title>Chromosome-scale assembly of Riccia fluitans.</title>
        <authorList>
            <person name="Paukszto L."/>
            <person name="Sawicki J."/>
            <person name="Karawczyk K."/>
            <person name="Piernik-Szablinska J."/>
            <person name="Szczecinska M."/>
            <person name="Mazdziarz M."/>
        </authorList>
    </citation>
    <scope>NUCLEOTIDE SEQUENCE [LARGE SCALE GENOMIC DNA]</scope>
    <source>
        <strain evidence="2">Rf_01</strain>
        <tissue evidence="2">Aerial parts of the thallus</tissue>
    </source>
</reference>
<keyword evidence="1" id="KW-0472">Membrane</keyword>
<dbReference type="EMBL" id="JBHFFA010000006">
    <property type="protein sequence ID" value="KAL2622578.1"/>
    <property type="molecule type" value="Genomic_DNA"/>
</dbReference>
<evidence type="ECO:0000313" key="2">
    <source>
        <dbReference type="EMBL" id="KAL2622578.1"/>
    </source>
</evidence>
<protein>
    <submittedName>
        <fullName evidence="2">Uncharacterized protein</fullName>
    </submittedName>
</protein>
<evidence type="ECO:0000313" key="3">
    <source>
        <dbReference type="Proteomes" id="UP001605036"/>
    </source>
</evidence>
<sequence>MSVEMGYEGEAPVASLSGEEGLKGEREGLVDVVKAMVAQLTKDGRSQRSMLSRSHEVVRENASRLKKAAKYSTEKARLWIHRGGRWRSFMITVTGLIALVGLSGVAAFMIFFIIATANTVVVALLGSMAAVGAGVAIFFAALTAIYVGALSFAVFAISTICLLSIFAMVTAAGWIGFWWALWTGVRRGIDTAQIHTRSYLASKIKPDIDEGKTKIAVIEGKPHTLKTHTLTLS</sequence>